<evidence type="ECO:0000313" key="1">
    <source>
        <dbReference type="EMBL" id="OZI69722.1"/>
    </source>
</evidence>
<dbReference type="AlphaFoldDB" id="A0A261V7Y6"/>
<keyword evidence="2" id="KW-1185">Reference proteome</keyword>
<sequence>MTGSTLLQHFITPVLTAVLTLAGTHWQLASQNQRADRERFIDAAQATAQDTSRLLLDGYAALHTLVNESDNKGWEEFSRTSWTRYRDFHRQWRQQLIVQHFKLARHFGKDVADQLVHVDEIDLHPSGASRADRPCVPAGGADAFDVAKLASQIDCMTRLITVSQDAIDSALAADAGVPWTELARDRRETIDLTWQLLAQYDKASVGYLRTLNDRLTQLGEPEVTVIRRADDR</sequence>
<proteinExistence type="predicted"/>
<comment type="caution">
    <text evidence="1">The sequence shown here is derived from an EMBL/GenBank/DDBJ whole genome shotgun (WGS) entry which is preliminary data.</text>
</comment>
<accession>A0A261V7Y6</accession>
<organism evidence="1 2">
    <name type="scientific">Bordetella genomosp. 2</name>
    <dbReference type="NCBI Taxonomy" id="1983456"/>
    <lineage>
        <taxon>Bacteria</taxon>
        <taxon>Pseudomonadati</taxon>
        <taxon>Pseudomonadota</taxon>
        <taxon>Betaproteobacteria</taxon>
        <taxon>Burkholderiales</taxon>
        <taxon>Alcaligenaceae</taxon>
        <taxon>Bordetella</taxon>
    </lineage>
</organism>
<reference evidence="2" key="1">
    <citation type="submission" date="2017-05" db="EMBL/GenBank/DDBJ databases">
        <title>Complete and WGS of Bordetella genogroups.</title>
        <authorList>
            <person name="Spilker T."/>
            <person name="Lipuma J."/>
        </authorList>
    </citation>
    <scope>NUCLEOTIDE SEQUENCE [LARGE SCALE GENOMIC DNA]</scope>
    <source>
        <strain evidence="2">AU8256</strain>
    </source>
</reference>
<name>A0A261V7Y6_9BORD</name>
<dbReference type="Proteomes" id="UP000215633">
    <property type="component" value="Unassembled WGS sequence"/>
</dbReference>
<dbReference type="RefSeq" id="WP_094808057.1">
    <property type="nucleotide sequence ID" value="NZ_NEVT01000009.1"/>
</dbReference>
<protein>
    <submittedName>
        <fullName evidence="1">Uncharacterized protein</fullName>
    </submittedName>
</protein>
<dbReference type="EMBL" id="NEVT01000009">
    <property type="protein sequence ID" value="OZI69722.1"/>
    <property type="molecule type" value="Genomic_DNA"/>
</dbReference>
<gene>
    <name evidence="1" type="ORF">CAL24_23215</name>
</gene>
<evidence type="ECO:0000313" key="2">
    <source>
        <dbReference type="Proteomes" id="UP000215633"/>
    </source>
</evidence>